<dbReference type="PANTHER" id="PTHR12989:SF10">
    <property type="entry name" value="DOL-P-GLC:GLC(2)MAN(9)GLCNAC(2)-PP-DOL ALPHA-1,2-GLUCOSYLTRANSFERASE-RELATED"/>
    <property type="match status" value="1"/>
</dbReference>
<name>A0ABP0FC36_CLALP</name>
<evidence type="ECO:0000256" key="6">
    <source>
        <dbReference type="ARBA" id="ARBA00022676"/>
    </source>
</evidence>
<evidence type="ECO:0000256" key="7">
    <source>
        <dbReference type="ARBA" id="ARBA00022679"/>
    </source>
</evidence>
<evidence type="ECO:0000256" key="10">
    <source>
        <dbReference type="ARBA" id="ARBA00022989"/>
    </source>
</evidence>
<dbReference type="PIRSF" id="PIRSF028810">
    <property type="entry name" value="Alpha1_2_glucosyltferase_Alg10"/>
    <property type="match status" value="1"/>
</dbReference>
<comment type="similarity">
    <text evidence="3 14">Belongs to the ALG10 glucosyltransferase family.</text>
</comment>
<evidence type="ECO:0000256" key="4">
    <source>
        <dbReference type="ARBA" id="ARBA00011967"/>
    </source>
</evidence>
<feature type="transmembrane region" description="Helical" evidence="14">
    <location>
        <begin position="52"/>
        <end position="70"/>
    </location>
</feature>
<comment type="caution">
    <text evidence="15">The sequence shown here is derived from an EMBL/GenBank/DDBJ whole genome shotgun (WGS) entry which is preliminary data.</text>
</comment>
<keyword evidence="10 14" id="KW-1133">Transmembrane helix</keyword>
<evidence type="ECO:0000313" key="15">
    <source>
        <dbReference type="EMBL" id="CAK8675994.1"/>
    </source>
</evidence>
<comment type="catalytic activity">
    <reaction evidence="13">
        <text>an alpha-D-Glc-(1-&gt;3)-alpha-D-Glc-(1-&gt;3)-alpha-D-Man-(1-&gt;2)-alpha-D-Man-(1-&gt;2)-alpha-D-Man-(1-&gt;3)-[alpha-D-Man-(1-&gt;2)-alpha-D-Man-(1-&gt;3)-[alpha-D-Man-(1-&gt;2)-alpha-D-Man-(1-&gt;6)]-alpha-D-Man-(1-&gt;6)]-beta-D-Man-(1-&gt;4)-beta-D-GlcNAc-(1-&gt;4)-alpha-D-GlcNAc-diphospho-di-trans,poly-cis-dolichol + a di-trans,poly-cis-dolichyl beta-D-glucosyl phosphate = a alpha-D-Glc-(1-&gt;2)-alpha-D-Glc-(1-&gt;3)-alpha-D-Glc-(1-&gt;3)-alpha-D-Man-(1-&gt;2)-alpha-D-Man-(1-&gt;2)-alpha-D-Man-(1-&gt;3)-[alpha-D-Man-(1-&gt;2)-alpha-D-Man-(1-&gt;3)-[alpha-D-Man-(1-&gt;2)-alpha-D-Man-(1-&gt;6)]-alpha-D-Man-(1-&gt;6)]-beta-D-Man-(1-&gt;4)-beta-D-GlcNAc-(1-&gt;4)-alpha-D-GlcNAc-diphospho-di-trans,poly-cis-dolichol + a di-trans,poly-cis-dolichyl phosphate + H(+)</text>
        <dbReference type="Rhea" id="RHEA:29543"/>
        <dbReference type="Rhea" id="RHEA-COMP:19498"/>
        <dbReference type="Rhea" id="RHEA-COMP:19502"/>
        <dbReference type="Rhea" id="RHEA-COMP:19512"/>
        <dbReference type="Rhea" id="RHEA-COMP:19522"/>
        <dbReference type="ChEBI" id="CHEBI:15378"/>
        <dbReference type="ChEBI" id="CHEBI:57525"/>
        <dbReference type="ChEBI" id="CHEBI:57683"/>
        <dbReference type="ChEBI" id="CHEBI:132522"/>
        <dbReference type="ChEBI" id="CHEBI:132523"/>
        <dbReference type="EC" id="2.4.1.256"/>
    </reaction>
    <physiologicalReaction direction="left-to-right" evidence="13">
        <dbReference type="Rhea" id="RHEA:29544"/>
    </physiologicalReaction>
</comment>
<comment type="caution">
    <text evidence="14">Lacks conserved residue(s) required for the propagation of feature annotation.</text>
</comment>
<evidence type="ECO:0000256" key="13">
    <source>
        <dbReference type="ARBA" id="ARBA00048064"/>
    </source>
</evidence>
<protein>
    <recommendedName>
        <fullName evidence="5 14">Dol-P-Glc:Glc(2)Man(9)GlcNAc(2)-PP-Dol alpha-1,2-glucosyltransferase</fullName>
        <ecNumber evidence="4 14">2.4.1.256</ecNumber>
    </recommendedName>
</protein>
<keyword evidence="7" id="KW-0808">Transferase</keyword>
<keyword evidence="16" id="KW-1185">Reference proteome</keyword>
<keyword evidence="9" id="KW-0256">Endoplasmic reticulum</keyword>
<keyword evidence="6 14" id="KW-0328">Glycosyltransferase</keyword>
<feature type="transmembrane region" description="Helical" evidence="14">
    <location>
        <begin position="82"/>
        <end position="102"/>
    </location>
</feature>
<feature type="transmembrane region" description="Helical" evidence="14">
    <location>
        <begin position="360"/>
        <end position="376"/>
    </location>
</feature>
<reference evidence="15 16" key="1">
    <citation type="submission" date="2024-02" db="EMBL/GenBank/DDBJ databases">
        <authorList>
            <person name="Daric V."/>
            <person name="Darras S."/>
        </authorList>
    </citation>
    <scope>NUCLEOTIDE SEQUENCE [LARGE SCALE GENOMIC DNA]</scope>
</reference>
<sequence>MSFKVYGYITVTTVLFQVIYNAQSTAFIDEIFHIPQAKKYCSGQFNEWDPKITTLPAMYILSMLVLTPLTGIKGSSACTVWALRYMNVLYNAGTVVLAYYIIKKLNENVKSSNAGTEDEESNKKHHFTSLTVGFFPLLYFLSFLYYTEPGSTLLVLAAYLACLHGNHKLAAGLGFLAILFRQNNIVWVVFMGGAVAADHLETIKDIERISTSPELKDKLARFLAKLAAALLKYLLVIDHLRAVAILIWPYLSVICVFCLFAYLNNGIVVGDRSSHVAIFHPAQLLYFLGFSLFFGSPVLISLDKFKRFVHTFRKYPIHFGASAMLCLYVLLAYTHIHPYLLADNRHYAFYVWKYFLGRRFLRFCFIPIYIYAAWSMNDSLKLSERCTVLWKIVFVVCVSAVLVPQKLLEFRYFILPYLLFRLHIKNQSVMVLILEVTLQVVLNIATISIFLNKTFSWSDLDEPQRIMW</sequence>
<evidence type="ECO:0000313" key="16">
    <source>
        <dbReference type="Proteomes" id="UP001642483"/>
    </source>
</evidence>
<evidence type="ECO:0000256" key="1">
    <source>
        <dbReference type="ARBA" id="ARBA00004477"/>
    </source>
</evidence>
<feature type="transmembrane region" description="Helical" evidence="14">
    <location>
        <begin position="127"/>
        <end position="146"/>
    </location>
</feature>
<evidence type="ECO:0000256" key="9">
    <source>
        <dbReference type="ARBA" id="ARBA00022824"/>
    </source>
</evidence>
<comment type="pathway">
    <text evidence="2">Protein modification; protein glycosylation.</text>
</comment>
<feature type="transmembrane region" description="Helical" evidence="14">
    <location>
        <begin position="429"/>
        <end position="451"/>
    </location>
</feature>
<evidence type="ECO:0000256" key="5">
    <source>
        <dbReference type="ARBA" id="ARBA00018512"/>
    </source>
</evidence>
<comment type="subcellular location">
    <subcellularLocation>
        <location evidence="1">Endoplasmic reticulum membrane</location>
        <topology evidence="1">Multi-pass membrane protein</topology>
    </subcellularLocation>
</comment>
<evidence type="ECO:0000256" key="11">
    <source>
        <dbReference type="ARBA" id="ARBA00023136"/>
    </source>
</evidence>
<evidence type="ECO:0000256" key="3">
    <source>
        <dbReference type="ARBA" id="ARBA00010600"/>
    </source>
</evidence>
<dbReference type="PANTHER" id="PTHR12989">
    <property type="entry name" value="ALPHA-1,2-GLUCOSYLTRANSFERASE ALG10"/>
    <property type="match status" value="1"/>
</dbReference>
<dbReference type="EC" id="2.4.1.256" evidence="4 14"/>
<feature type="transmembrane region" description="Helical" evidence="14">
    <location>
        <begin position="388"/>
        <end position="408"/>
    </location>
</feature>
<proteinExistence type="inferred from homology"/>
<dbReference type="EMBL" id="CAWYQH010000024">
    <property type="protein sequence ID" value="CAK8675994.1"/>
    <property type="molecule type" value="Genomic_DNA"/>
</dbReference>
<accession>A0ABP0FC36</accession>
<comment type="function">
    <text evidence="12">Dol-P-Glc:Glc(2)Man(9)GlcNAc(2)-PP-Dol alpha-1,2-glucosyltransferase that operates in the biosynthetic pathway of dolichol-linked oligosaccharides, the glycan precursors employed in protein asparagine (N)-glycosylation. The assembly of dolichol-linked oligosaccharides begins on the cytosolic side of the endoplasmic reticulum membrane and finishes in its lumen. The sequential addition of sugars to dolichol pyrophosphate produces dolichol-linked oligosaccharides containing fourteen sugars, including two GlcNAcs, nine mannoses and three glucoses. Once assembled, the oligosaccharide is transferred from the lipid to nascent proteins by oligosaccharyltransferases. In the lumen of the endoplasmic reticulum, adds the third and last glucose residue from dolichyl phosphate glucose (Dol-P-Glc) onto the lipid-linked oligosaccharide intermediate Glc(2)Man(9)GlcNAc(2)-PP-Dol to produce Glc(3)Man(9)GlcNAc(2)-PP-Dol.</text>
</comment>
<keyword evidence="11 14" id="KW-0472">Membrane</keyword>
<feature type="transmembrane region" description="Helical" evidence="14">
    <location>
        <begin position="317"/>
        <end position="340"/>
    </location>
</feature>
<feature type="transmembrane region" description="Helical" evidence="14">
    <location>
        <begin position="242"/>
        <end position="263"/>
    </location>
</feature>
<dbReference type="InterPro" id="IPR016900">
    <property type="entry name" value="Alg10"/>
</dbReference>
<evidence type="ECO:0000256" key="14">
    <source>
        <dbReference type="PIRNR" id="PIRNR028810"/>
    </source>
</evidence>
<dbReference type="Pfam" id="PF04922">
    <property type="entry name" value="DIE2_ALG10"/>
    <property type="match status" value="1"/>
</dbReference>
<evidence type="ECO:0000256" key="2">
    <source>
        <dbReference type="ARBA" id="ARBA00004922"/>
    </source>
</evidence>
<evidence type="ECO:0000256" key="8">
    <source>
        <dbReference type="ARBA" id="ARBA00022692"/>
    </source>
</evidence>
<organism evidence="15 16">
    <name type="scientific">Clavelina lepadiformis</name>
    <name type="common">Light-bulb sea squirt</name>
    <name type="synonym">Ascidia lepadiformis</name>
    <dbReference type="NCBI Taxonomy" id="159417"/>
    <lineage>
        <taxon>Eukaryota</taxon>
        <taxon>Metazoa</taxon>
        <taxon>Chordata</taxon>
        <taxon>Tunicata</taxon>
        <taxon>Ascidiacea</taxon>
        <taxon>Aplousobranchia</taxon>
        <taxon>Clavelinidae</taxon>
        <taxon>Clavelina</taxon>
    </lineage>
</organism>
<gene>
    <name evidence="15" type="ORF">CVLEPA_LOCUS5506</name>
</gene>
<evidence type="ECO:0000256" key="12">
    <source>
        <dbReference type="ARBA" id="ARBA00044727"/>
    </source>
</evidence>
<keyword evidence="8 14" id="KW-0812">Transmembrane</keyword>
<dbReference type="Proteomes" id="UP001642483">
    <property type="component" value="Unassembled WGS sequence"/>
</dbReference>
<feature type="transmembrane region" description="Helical" evidence="14">
    <location>
        <begin position="284"/>
        <end position="302"/>
    </location>
</feature>